<organism evidence="2 3">
    <name type="scientific">Lyngbya aestuarii BL J</name>
    <dbReference type="NCBI Taxonomy" id="1348334"/>
    <lineage>
        <taxon>Bacteria</taxon>
        <taxon>Bacillati</taxon>
        <taxon>Cyanobacteriota</taxon>
        <taxon>Cyanophyceae</taxon>
        <taxon>Oscillatoriophycideae</taxon>
        <taxon>Oscillatoriales</taxon>
        <taxon>Microcoleaceae</taxon>
        <taxon>Lyngbya</taxon>
    </lineage>
</organism>
<evidence type="ECO:0000313" key="3">
    <source>
        <dbReference type="Proteomes" id="UP000017127"/>
    </source>
</evidence>
<proteinExistence type="predicted"/>
<keyword evidence="3" id="KW-1185">Reference proteome</keyword>
<keyword evidence="1" id="KW-0472">Membrane</keyword>
<name>U7QM43_9CYAN</name>
<gene>
    <name evidence="2" type="ORF">M595_0999</name>
</gene>
<feature type="transmembrane region" description="Helical" evidence="1">
    <location>
        <begin position="15"/>
        <end position="36"/>
    </location>
</feature>
<comment type="caution">
    <text evidence="2">The sequence shown here is derived from an EMBL/GenBank/DDBJ whole genome shotgun (WGS) entry which is preliminary data.</text>
</comment>
<dbReference type="Proteomes" id="UP000017127">
    <property type="component" value="Unassembled WGS sequence"/>
</dbReference>
<sequence>MVMTESLTEIKTQSLAIILHLAIAFYPALIMIIFLLQN</sequence>
<protein>
    <submittedName>
        <fullName evidence="2">Putative membrane protein</fullName>
    </submittedName>
</protein>
<keyword evidence="1" id="KW-1133">Transmembrane helix</keyword>
<evidence type="ECO:0000256" key="1">
    <source>
        <dbReference type="SAM" id="Phobius"/>
    </source>
</evidence>
<accession>U7QM43</accession>
<dbReference type="EMBL" id="AUZM01000006">
    <property type="protein sequence ID" value="ERT08933.1"/>
    <property type="molecule type" value="Genomic_DNA"/>
</dbReference>
<dbReference type="AlphaFoldDB" id="U7QM43"/>
<evidence type="ECO:0000313" key="2">
    <source>
        <dbReference type="EMBL" id="ERT08933.1"/>
    </source>
</evidence>
<reference evidence="2 3" key="1">
    <citation type="journal article" date="2013" name="Front. Microbiol.">
        <title>Comparative genomic analyses of the cyanobacterium, Lyngbya aestuarii BL J, a powerful hydrogen producer.</title>
        <authorList>
            <person name="Kothari A."/>
            <person name="Vaughn M."/>
            <person name="Garcia-Pichel F."/>
        </authorList>
    </citation>
    <scope>NUCLEOTIDE SEQUENCE [LARGE SCALE GENOMIC DNA]</scope>
    <source>
        <strain evidence="2 3">BL J</strain>
    </source>
</reference>
<keyword evidence="1" id="KW-0812">Transmembrane</keyword>